<feature type="transmembrane region" description="Helical" evidence="4">
    <location>
        <begin position="20"/>
        <end position="45"/>
    </location>
</feature>
<feature type="repeat" description="TPR" evidence="3">
    <location>
        <begin position="209"/>
        <end position="242"/>
    </location>
</feature>
<evidence type="ECO:0000256" key="2">
    <source>
        <dbReference type="ARBA" id="ARBA00022803"/>
    </source>
</evidence>
<evidence type="ECO:0000256" key="3">
    <source>
        <dbReference type="PROSITE-ProRule" id="PRU00339"/>
    </source>
</evidence>
<dbReference type="PROSITE" id="PS50293">
    <property type="entry name" value="TPR_REGION"/>
    <property type="match status" value="1"/>
</dbReference>
<dbReference type="EMBL" id="JABXWD010000735">
    <property type="protein sequence ID" value="MBV6343682.1"/>
    <property type="molecule type" value="Genomic_DNA"/>
</dbReference>
<dbReference type="PANTHER" id="PTHR44858">
    <property type="entry name" value="TETRATRICOPEPTIDE REPEAT PROTEIN 6"/>
    <property type="match status" value="1"/>
</dbReference>
<evidence type="ECO:0000313" key="5">
    <source>
        <dbReference type="EMBL" id="MBV6343682.1"/>
    </source>
</evidence>
<feature type="repeat" description="TPR" evidence="3">
    <location>
        <begin position="141"/>
        <end position="174"/>
    </location>
</feature>
<dbReference type="Pfam" id="PF00515">
    <property type="entry name" value="TPR_1"/>
    <property type="match status" value="1"/>
</dbReference>
<comment type="caution">
    <text evidence="5">The sequence shown here is derived from an EMBL/GenBank/DDBJ whole genome shotgun (WGS) entry which is preliminary data.</text>
</comment>
<dbReference type="PANTHER" id="PTHR44858:SF1">
    <property type="entry name" value="UDP-N-ACETYLGLUCOSAMINE--PEPTIDE N-ACETYLGLUCOSAMINYLTRANSFERASE SPINDLY-RELATED"/>
    <property type="match status" value="1"/>
</dbReference>
<feature type="non-terminal residue" evidence="5">
    <location>
        <position position="1"/>
    </location>
</feature>
<feature type="repeat" description="TPR" evidence="3">
    <location>
        <begin position="175"/>
        <end position="208"/>
    </location>
</feature>
<reference evidence="5 6" key="1">
    <citation type="journal article" date="2020" name="J Geophys Res Biogeosci">
        <title>Magnetotaxis as an Adaptation to Enable Bacterial Shuttling of Microbial Sulfur and Sulfur Cycling Across Aquatic Oxic#Anoxic Interfaces.</title>
        <authorList>
            <person name="Li J."/>
            <person name="Liu P."/>
            <person name="Wang J."/>
            <person name="Roberts A.P."/>
            <person name="Pan Y."/>
        </authorList>
    </citation>
    <scope>NUCLEOTIDE SEQUENCE [LARGE SCALE GENOMIC DNA]</scope>
    <source>
        <strain evidence="5 6">MYR-1_YQ</strain>
    </source>
</reference>
<feature type="transmembrane region" description="Helical" evidence="4">
    <location>
        <begin position="71"/>
        <end position="93"/>
    </location>
</feature>
<sequence>VRAADGSVPEFKVFFKRGMFIWFMGQALGIPGLCFLSNFMAYLILLRDKKTTWDEKLNLVVSHGGVNDNRIGTFVALFVLVTVLFAFNLFGVYQEYKKTLSPQEPVAVRVQRSPERVVEPSPETLPTLPPPSHNRAEMMTADDWFERGRRLFVEREYQASVDALNNAIELNPQYTEAYVNRGSSYKMLGKNQQALSDYNHAIELNPKLSVAYFYRGFFYYDLNKVQQAIDDFDMAIDLNSRYAMAYLFRGLAYKAIDATEQAIEDLDMAIVLAPQDPKAFYSRAVLHNANGNDLQAISDFKVAARLGSKEARDVLAKQGIQW</sequence>
<gene>
    <name evidence="5" type="ORF">HWQ67_19110</name>
</gene>
<dbReference type="Pfam" id="PF13432">
    <property type="entry name" value="TPR_16"/>
    <property type="match status" value="1"/>
</dbReference>
<keyword evidence="4" id="KW-0472">Membrane</keyword>
<keyword evidence="4" id="KW-0812">Transmembrane</keyword>
<dbReference type="InterPro" id="IPR019734">
    <property type="entry name" value="TPR_rpt"/>
</dbReference>
<keyword evidence="1" id="KW-0677">Repeat</keyword>
<accession>A0ABS6S4A1</accession>
<keyword evidence="4" id="KW-1133">Transmembrane helix</keyword>
<dbReference type="RefSeq" id="WP_218254296.1">
    <property type="nucleotide sequence ID" value="NZ_JABXWD010000735.1"/>
</dbReference>
<dbReference type="PROSITE" id="PS50005">
    <property type="entry name" value="TPR"/>
    <property type="match status" value="4"/>
</dbReference>
<dbReference type="Proteomes" id="UP001196980">
    <property type="component" value="Unassembled WGS sequence"/>
</dbReference>
<evidence type="ECO:0000256" key="1">
    <source>
        <dbReference type="ARBA" id="ARBA00022737"/>
    </source>
</evidence>
<name>A0ABS6S4A1_9BACT</name>
<evidence type="ECO:0000313" key="6">
    <source>
        <dbReference type="Proteomes" id="UP001196980"/>
    </source>
</evidence>
<proteinExistence type="predicted"/>
<dbReference type="SMART" id="SM00028">
    <property type="entry name" value="TPR"/>
    <property type="match status" value="5"/>
</dbReference>
<organism evidence="5 6">
    <name type="scientific">Candidatus Magnetobacterium casense</name>
    <dbReference type="NCBI Taxonomy" id="1455061"/>
    <lineage>
        <taxon>Bacteria</taxon>
        <taxon>Pseudomonadati</taxon>
        <taxon>Nitrospirota</taxon>
        <taxon>Thermodesulfovibrionia</taxon>
        <taxon>Thermodesulfovibrionales</taxon>
        <taxon>Candidatus Magnetobacteriaceae</taxon>
        <taxon>Candidatus Magnetobacterium</taxon>
    </lineage>
</organism>
<feature type="repeat" description="TPR" evidence="3">
    <location>
        <begin position="243"/>
        <end position="276"/>
    </location>
</feature>
<evidence type="ECO:0000256" key="4">
    <source>
        <dbReference type="SAM" id="Phobius"/>
    </source>
</evidence>
<dbReference type="InterPro" id="IPR050498">
    <property type="entry name" value="Ycf3"/>
</dbReference>
<keyword evidence="2 3" id="KW-0802">TPR repeat</keyword>
<keyword evidence="6" id="KW-1185">Reference proteome</keyword>
<protein>
    <submittedName>
        <fullName evidence="5">Tetratricopeptide repeat protein</fullName>
    </submittedName>
</protein>